<accession>A0AAU2V1Q5</accession>
<dbReference type="PANTHER" id="PTHR46580:SF4">
    <property type="entry name" value="ATP_GTP-BINDING PROTEIN"/>
    <property type="match status" value="1"/>
</dbReference>
<protein>
    <submittedName>
        <fullName evidence="2">VCBS repeat-containing protein</fullName>
    </submittedName>
</protein>
<evidence type="ECO:0000313" key="2">
    <source>
        <dbReference type="EMBL" id="WTW61366.1"/>
    </source>
</evidence>
<dbReference type="Pfam" id="PF13517">
    <property type="entry name" value="FG-GAP_3"/>
    <property type="match status" value="1"/>
</dbReference>
<evidence type="ECO:0000256" key="1">
    <source>
        <dbReference type="ARBA" id="ARBA00022729"/>
    </source>
</evidence>
<dbReference type="AlphaFoldDB" id="A0AAU2V1Q5"/>
<dbReference type="InterPro" id="IPR028994">
    <property type="entry name" value="Integrin_alpha_N"/>
</dbReference>
<proteinExistence type="predicted"/>
<gene>
    <name evidence="2" type="ORF">OG549_12285</name>
</gene>
<dbReference type="EMBL" id="CP108318">
    <property type="protein sequence ID" value="WTW61366.1"/>
    <property type="molecule type" value="Genomic_DNA"/>
</dbReference>
<dbReference type="SUPFAM" id="SSF69318">
    <property type="entry name" value="Integrin alpha N-terminal domain"/>
    <property type="match status" value="1"/>
</dbReference>
<organism evidence="2">
    <name type="scientific">Streptomyces sp. NBC_00003</name>
    <dbReference type="NCBI Taxonomy" id="2903608"/>
    <lineage>
        <taxon>Bacteria</taxon>
        <taxon>Bacillati</taxon>
        <taxon>Actinomycetota</taxon>
        <taxon>Actinomycetes</taxon>
        <taxon>Kitasatosporales</taxon>
        <taxon>Streptomycetaceae</taxon>
        <taxon>Streptomyces</taxon>
    </lineage>
</organism>
<dbReference type="InterPro" id="IPR013517">
    <property type="entry name" value="FG-GAP"/>
</dbReference>
<dbReference type="PANTHER" id="PTHR46580">
    <property type="entry name" value="SENSOR KINASE-RELATED"/>
    <property type="match status" value="1"/>
</dbReference>
<sequence>MRRGFLSAAGSAGRPVRGALVAAVALAVVGAVGVAAAQTGQPSKSAAAGQQTALAAPGAAKTFPLFARKSGHLYDYEPKAGGGVQAQVDLGGGFGDATALVQANVSAGGTGNDLYHRTGGTLYYTAEEGADTKVIGTGWDTYDLLASAGNMGGSADPDLIARDTAGALWLYQGKPDGTFQTKIRIGSSGWNGMNQLVGRGDFTGDGKTDLVARGTDGTLYVYPGTGNAVADATIGSRITVGKGWDTYKQLVSTGDNDGDGKADLIGNDAAGALWLLKGTGDPKAPFAPRVQIGTSGWAAFDTLF</sequence>
<reference evidence="2" key="1">
    <citation type="submission" date="2022-10" db="EMBL/GenBank/DDBJ databases">
        <title>The complete genomes of actinobacterial strains from the NBC collection.</title>
        <authorList>
            <person name="Joergensen T.S."/>
            <person name="Alvarez Arevalo M."/>
            <person name="Sterndorff E.B."/>
            <person name="Faurdal D."/>
            <person name="Vuksanovic O."/>
            <person name="Mourched A.-S."/>
            <person name="Charusanti P."/>
            <person name="Shaw S."/>
            <person name="Blin K."/>
            <person name="Weber T."/>
        </authorList>
    </citation>
    <scope>NUCLEOTIDE SEQUENCE</scope>
    <source>
        <strain evidence="2">NBC_00003</strain>
    </source>
</reference>
<dbReference type="Gene3D" id="2.115.10.10">
    <property type="entry name" value="Tachylectin 2"/>
    <property type="match status" value="1"/>
</dbReference>
<name>A0AAU2V1Q5_9ACTN</name>
<keyword evidence="1" id="KW-0732">Signal</keyword>